<reference evidence="2" key="3">
    <citation type="submission" date="2018-08" db="UniProtKB">
        <authorList>
            <consortium name="EnsemblPlants"/>
        </authorList>
    </citation>
    <scope>IDENTIFICATION</scope>
    <source>
        <strain evidence="2">cv. Bd21</strain>
    </source>
</reference>
<evidence type="ECO:0000313" key="2">
    <source>
        <dbReference type="EnsemblPlants" id="PNT74172"/>
    </source>
</evidence>
<evidence type="ECO:0000313" key="1">
    <source>
        <dbReference type="EMBL" id="PNT74172.1"/>
    </source>
</evidence>
<accession>A0A2K2DIR6</accession>
<dbReference type="InParanoid" id="A0A2K2DIR6"/>
<dbReference type="Gramene" id="PNT74172">
    <property type="protein sequence ID" value="PNT74172"/>
    <property type="gene ID" value="BRADI_1g09225v3"/>
</dbReference>
<evidence type="ECO:0008006" key="4">
    <source>
        <dbReference type="Google" id="ProtNLM"/>
    </source>
</evidence>
<proteinExistence type="predicted"/>
<reference evidence="1 2" key="1">
    <citation type="journal article" date="2010" name="Nature">
        <title>Genome sequencing and analysis of the model grass Brachypodium distachyon.</title>
        <authorList>
            <consortium name="International Brachypodium Initiative"/>
        </authorList>
    </citation>
    <scope>NUCLEOTIDE SEQUENCE [LARGE SCALE GENOMIC DNA]</scope>
    <source>
        <strain evidence="1 2">Bd21</strain>
    </source>
</reference>
<dbReference type="OrthoDB" id="684036at2759"/>
<reference evidence="1" key="2">
    <citation type="submission" date="2017-06" db="EMBL/GenBank/DDBJ databases">
        <title>WGS assembly of Brachypodium distachyon.</title>
        <authorList>
            <consortium name="The International Brachypodium Initiative"/>
            <person name="Lucas S."/>
            <person name="Harmon-Smith M."/>
            <person name="Lail K."/>
            <person name="Tice H."/>
            <person name="Grimwood J."/>
            <person name="Bruce D."/>
            <person name="Barry K."/>
            <person name="Shu S."/>
            <person name="Lindquist E."/>
            <person name="Wang M."/>
            <person name="Pitluck S."/>
            <person name="Vogel J.P."/>
            <person name="Garvin D.F."/>
            <person name="Mockler T.C."/>
            <person name="Schmutz J."/>
            <person name="Rokhsar D."/>
            <person name="Bevan M.W."/>
        </authorList>
    </citation>
    <scope>NUCLEOTIDE SEQUENCE</scope>
    <source>
        <strain evidence="1">Bd21</strain>
    </source>
</reference>
<gene>
    <name evidence="1" type="ORF">BRADI_1g09225v3</name>
</gene>
<protein>
    <recommendedName>
        <fullName evidence="4">Reverse transcriptase zinc-binding domain-containing protein</fullName>
    </recommendedName>
</protein>
<dbReference type="AlphaFoldDB" id="A0A2K2DIR6"/>
<keyword evidence="3" id="KW-1185">Reference proteome</keyword>
<dbReference type="EMBL" id="CM000880">
    <property type="protein sequence ID" value="PNT74172.1"/>
    <property type="molecule type" value="Genomic_DNA"/>
</dbReference>
<dbReference type="Proteomes" id="UP000008810">
    <property type="component" value="Chromosome 1"/>
</dbReference>
<organism evidence="1">
    <name type="scientific">Brachypodium distachyon</name>
    <name type="common">Purple false brome</name>
    <name type="synonym">Trachynia distachya</name>
    <dbReference type="NCBI Taxonomy" id="15368"/>
    <lineage>
        <taxon>Eukaryota</taxon>
        <taxon>Viridiplantae</taxon>
        <taxon>Streptophyta</taxon>
        <taxon>Embryophyta</taxon>
        <taxon>Tracheophyta</taxon>
        <taxon>Spermatophyta</taxon>
        <taxon>Magnoliopsida</taxon>
        <taxon>Liliopsida</taxon>
        <taxon>Poales</taxon>
        <taxon>Poaceae</taxon>
        <taxon>BOP clade</taxon>
        <taxon>Pooideae</taxon>
        <taxon>Stipodae</taxon>
        <taxon>Brachypodieae</taxon>
        <taxon>Brachypodium</taxon>
    </lineage>
</organism>
<dbReference type="EnsemblPlants" id="PNT74172">
    <property type="protein sequence ID" value="PNT74172"/>
    <property type="gene ID" value="BRADI_1g09225v3"/>
</dbReference>
<evidence type="ECO:0000313" key="3">
    <source>
        <dbReference type="Proteomes" id="UP000008810"/>
    </source>
</evidence>
<sequence length="148" mass="17091">MGWTRRIDPDLDHLSITEFLLIWDMVDGIQLSDVDDQFRWRWEGCGHYSASSSYAAFFGGREETLAAAEIWDSRAPSRCQVLEDIDHILLGCVVSRHVWAVVLGHWDRPSWVPNVQHTLAGWWTDLEVANRRERKNLNTAIALVCWSI</sequence>
<name>A0A2K2DIR6_BRADI</name>